<name>A0A1I4BW94_9PROT</name>
<dbReference type="EMBL" id="FOSP01000013">
    <property type="protein sequence ID" value="SFK72181.1"/>
    <property type="molecule type" value="Genomic_DNA"/>
</dbReference>
<sequence length="127" mass="14586">MTKRIAHVDDDADIRDAVGRILRKHGYQVDHYLTMKELINTLEQGVNLPDLAILDVMVESMDAGLTAYAEIHKRYPQIQTIFLTSLGDMIRPYFDKESNEWVSIMEKPVEPESLLDVIQDRLGQTVK</sequence>
<keyword evidence="6" id="KW-1185">Reference proteome</keyword>
<dbReference type="RefSeq" id="WP_090699583.1">
    <property type="nucleotide sequence ID" value="NZ_FOSP01000013.1"/>
</dbReference>
<dbReference type="PANTHER" id="PTHR44591:SF14">
    <property type="entry name" value="PROTEIN PILG"/>
    <property type="match status" value="1"/>
</dbReference>
<evidence type="ECO:0000256" key="1">
    <source>
        <dbReference type="ARBA" id="ARBA00022553"/>
    </source>
</evidence>
<dbReference type="AlphaFoldDB" id="A0A1I4BW94"/>
<accession>A0A1I4BW94</accession>
<organism evidence="5 6">
    <name type="scientific">Nitrosomonas aestuarii</name>
    <dbReference type="NCBI Taxonomy" id="52441"/>
    <lineage>
        <taxon>Bacteria</taxon>
        <taxon>Pseudomonadati</taxon>
        <taxon>Pseudomonadota</taxon>
        <taxon>Betaproteobacteria</taxon>
        <taxon>Nitrosomonadales</taxon>
        <taxon>Nitrosomonadaceae</taxon>
        <taxon>Nitrosomonas</taxon>
    </lineage>
</organism>
<reference evidence="6" key="1">
    <citation type="submission" date="2016-10" db="EMBL/GenBank/DDBJ databases">
        <authorList>
            <person name="Varghese N."/>
            <person name="Submissions S."/>
        </authorList>
    </citation>
    <scope>NUCLEOTIDE SEQUENCE [LARGE SCALE GENOMIC DNA]</scope>
    <source>
        <strain evidence="6">Nm69</strain>
    </source>
</reference>
<dbReference type="PANTHER" id="PTHR44591">
    <property type="entry name" value="STRESS RESPONSE REGULATOR PROTEIN 1"/>
    <property type="match status" value="1"/>
</dbReference>
<dbReference type="InterPro" id="IPR050595">
    <property type="entry name" value="Bact_response_regulator"/>
</dbReference>
<dbReference type="InterPro" id="IPR011006">
    <property type="entry name" value="CheY-like_superfamily"/>
</dbReference>
<dbReference type="GO" id="GO:0000160">
    <property type="term" value="P:phosphorelay signal transduction system"/>
    <property type="evidence" value="ECO:0007669"/>
    <property type="project" value="UniProtKB-KW"/>
</dbReference>
<dbReference type="Proteomes" id="UP000199533">
    <property type="component" value="Unassembled WGS sequence"/>
</dbReference>
<keyword evidence="1 3" id="KW-0597">Phosphoprotein</keyword>
<dbReference type="Gene3D" id="3.40.50.2300">
    <property type="match status" value="1"/>
</dbReference>
<feature type="modified residue" description="4-aspartylphosphate" evidence="3">
    <location>
        <position position="55"/>
    </location>
</feature>
<dbReference type="STRING" id="52441.SAMN05216302_101364"/>
<gene>
    <name evidence="5" type="ORF">SAMN05216302_101364</name>
</gene>
<evidence type="ECO:0000256" key="3">
    <source>
        <dbReference type="PROSITE-ProRule" id="PRU00169"/>
    </source>
</evidence>
<dbReference type="OrthoDB" id="8560921at2"/>
<dbReference type="Pfam" id="PF00072">
    <property type="entry name" value="Response_reg"/>
    <property type="match status" value="1"/>
</dbReference>
<proteinExistence type="predicted"/>
<evidence type="ECO:0000313" key="5">
    <source>
        <dbReference type="EMBL" id="SFK72181.1"/>
    </source>
</evidence>
<dbReference type="SUPFAM" id="SSF52172">
    <property type="entry name" value="CheY-like"/>
    <property type="match status" value="1"/>
</dbReference>
<evidence type="ECO:0000256" key="2">
    <source>
        <dbReference type="ARBA" id="ARBA00023012"/>
    </source>
</evidence>
<evidence type="ECO:0000313" key="6">
    <source>
        <dbReference type="Proteomes" id="UP000199533"/>
    </source>
</evidence>
<evidence type="ECO:0000259" key="4">
    <source>
        <dbReference type="PROSITE" id="PS50110"/>
    </source>
</evidence>
<keyword evidence="2" id="KW-0902">Two-component regulatory system</keyword>
<dbReference type="SMART" id="SM00448">
    <property type="entry name" value="REC"/>
    <property type="match status" value="1"/>
</dbReference>
<protein>
    <submittedName>
        <fullName evidence="5">Two-component system, OmpR family, response regulator</fullName>
    </submittedName>
</protein>
<feature type="domain" description="Response regulatory" evidence="4">
    <location>
        <begin position="4"/>
        <end position="122"/>
    </location>
</feature>
<dbReference type="PROSITE" id="PS50110">
    <property type="entry name" value="RESPONSE_REGULATORY"/>
    <property type="match status" value="1"/>
</dbReference>
<dbReference type="InterPro" id="IPR001789">
    <property type="entry name" value="Sig_transdc_resp-reg_receiver"/>
</dbReference>